<dbReference type="GO" id="GO:0005737">
    <property type="term" value="C:cytoplasm"/>
    <property type="evidence" value="ECO:0007669"/>
    <property type="project" value="InterPro"/>
</dbReference>
<feature type="domain" description="Dihydroorotate dehydrogenase catalytic" evidence="7">
    <location>
        <begin position="38"/>
        <end position="245"/>
    </location>
</feature>
<gene>
    <name evidence="8" type="ORF">HNQ40_000165</name>
</gene>
<accession>A0A7X0H373</accession>
<keyword evidence="5" id="KW-0665">Pyrimidine biosynthesis</keyword>
<keyword evidence="4" id="KW-0288">FMN</keyword>
<evidence type="ECO:0000256" key="6">
    <source>
        <dbReference type="ARBA" id="ARBA00023002"/>
    </source>
</evidence>
<dbReference type="InterPro" id="IPR050074">
    <property type="entry name" value="DHO_dehydrogenase"/>
</dbReference>
<evidence type="ECO:0000259" key="7">
    <source>
        <dbReference type="Pfam" id="PF01180"/>
    </source>
</evidence>
<dbReference type="PANTHER" id="PTHR48109">
    <property type="entry name" value="DIHYDROOROTATE DEHYDROGENASE (QUINONE), MITOCHONDRIAL-RELATED"/>
    <property type="match status" value="1"/>
</dbReference>
<keyword evidence="9" id="KW-1185">Reference proteome</keyword>
<dbReference type="PANTHER" id="PTHR48109:SF1">
    <property type="entry name" value="DIHYDROOROTATE DEHYDROGENASE (FUMARATE)"/>
    <property type="match status" value="1"/>
</dbReference>
<keyword evidence="3" id="KW-0285">Flavoprotein</keyword>
<evidence type="ECO:0000313" key="8">
    <source>
        <dbReference type="EMBL" id="MBB6428359.1"/>
    </source>
</evidence>
<protein>
    <submittedName>
        <fullName evidence="8">Dihydroorotate dehydrogenase</fullName>
    </submittedName>
</protein>
<evidence type="ECO:0000313" key="9">
    <source>
        <dbReference type="Proteomes" id="UP000541810"/>
    </source>
</evidence>
<dbReference type="GO" id="GO:0004152">
    <property type="term" value="F:dihydroorotate dehydrogenase activity"/>
    <property type="evidence" value="ECO:0007669"/>
    <property type="project" value="TreeGrafter"/>
</dbReference>
<dbReference type="Pfam" id="PF01180">
    <property type="entry name" value="DHO_dh"/>
    <property type="match status" value="1"/>
</dbReference>
<organism evidence="8 9">
    <name type="scientific">Algisphaera agarilytica</name>
    <dbReference type="NCBI Taxonomy" id="1385975"/>
    <lineage>
        <taxon>Bacteria</taxon>
        <taxon>Pseudomonadati</taxon>
        <taxon>Planctomycetota</taxon>
        <taxon>Phycisphaerae</taxon>
        <taxon>Phycisphaerales</taxon>
        <taxon>Phycisphaeraceae</taxon>
        <taxon>Algisphaera</taxon>
    </lineage>
</organism>
<evidence type="ECO:0000256" key="5">
    <source>
        <dbReference type="ARBA" id="ARBA00022975"/>
    </source>
</evidence>
<dbReference type="GO" id="GO:0006207">
    <property type="term" value="P:'de novo' pyrimidine nucleobase biosynthetic process"/>
    <property type="evidence" value="ECO:0007669"/>
    <property type="project" value="TreeGrafter"/>
</dbReference>
<dbReference type="AlphaFoldDB" id="A0A7X0H373"/>
<dbReference type="GO" id="GO:0006221">
    <property type="term" value="P:pyrimidine nucleotide biosynthetic process"/>
    <property type="evidence" value="ECO:0007669"/>
    <property type="project" value="UniProtKB-KW"/>
</dbReference>
<dbReference type="Proteomes" id="UP000541810">
    <property type="component" value="Unassembled WGS sequence"/>
</dbReference>
<comment type="pathway">
    <text evidence="2">Pyrimidine metabolism; UMP biosynthesis via de novo pathway.</text>
</comment>
<proteinExistence type="predicted"/>
<dbReference type="InterPro" id="IPR005720">
    <property type="entry name" value="Dihydroorotate_DH_cat"/>
</dbReference>
<reference evidence="8 9" key="1">
    <citation type="submission" date="2020-08" db="EMBL/GenBank/DDBJ databases">
        <title>Genomic Encyclopedia of Type Strains, Phase IV (KMG-IV): sequencing the most valuable type-strain genomes for metagenomic binning, comparative biology and taxonomic classification.</title>
        <authorList>
            <person name="Goeker M."/>
        </authorList>
    </citation>
    <scope>NUCLEOTIDE SEQUENCE [LARGE SCALE GENOMIC DNA]</scope>
    <source>
        <strain evidence="8 9">DSM 103725</strain>
    </source>
</reference>
<dbReference type="Gene3D" id="3.20.20.70">
    <property type="entry name" value="Aldolase class I"/>
    <property type="match status" value="1"/>
</dbReference>
<dbReference type="EMBL" id="JACHGY010000001">
    <property type="protein sequence ID" value="MBB6428359.1"/>
    <property type="molecule type" value="Genomic_DNA"/>
</dbReference>
<evidence type="ECO:0000256" key="1">
    <source>
        <dbReference type="ARBA" id="ARBA00001917"/>
    </source>
</evidence>
<sequence length="270" mass="29307">MSESPDQVSRLQAVVPGIRPLSVSAPFGNYIRPSGCTATLGTFTVEDRPGRVWRILKTVRYYPRARAWINKIGLRNPGIGWVEKKVATGKLDLSDKLVSIHGFNDGEWFDLIERLSAMKPMGMELNMSCPNVGHIDWPEDLFTRAVATGVPVIVKLPPVNYEAMAQMAYDQGVRVFHCCNTLPVPAGGMSGYPLKPVALQCIRAIRDLPWGQDVAIIGGGGIRSAAELDEYQAAGADAYAIGTIVMSPILLVSHARVVPIRERADALVAG</sequence>
<comment type="caution">
    <text evidence="8">The sequence shown here is derived from an EMBL/GenBank/DDBJ whole genome shotgun (WGS) entry which is preliminary data.</text>
</comment>
<dbReference type="RefSeq" id="WP_184675425.1">
    <property type="nucleotide sequence ID" value="NZ_JACHGY010000001.1"/>
</dbReference>
<name>A0A7X0H373_9BACT</name>
<comment type="cofactor">
    <cofactor evidence="1">
        <name>FMN</name>
        <dbReference type="ChEBI" id="CHEBI:58210"/>
    </cofactor>
</comment>
<evidence type="ECO:0000256" key="3">
    <source>
        <dbReference type="ARBA" id="ARBA00022630"/>
    </source>
</evidence>
<evidence type="ECO:0000256" key="4">
    <source>
        <dbReference type="ARBA" id="ARBA00022643"/>
    </source>
</evidence>
<keyword evidence="6" id="KW-0560">Oxidoreductase</keyword>
<dbReference type="SUPFAM" id="SSF51395">
    <property type="entry name" value="FMN-linked oxidoreductases"/>
    <property type="match status" value="1"/>
</dbReference>
<dbReference type="InterPro" id="IPR013785">
    <property type="entry name" value="Aldolase_TIM"/>
</dbReference>
<evidence type="ECO:0000256" key="2">
    <source>
        <dbReference type="ARBA" id="ARBA00004725"/>
    </source>
</evidence>